<feature type="chain" id="PRO_5016640582" evidence="1">
    <location>
        <begin position="20"/>
        <end position="516"/>
    </location>
</feature>
<protein>
    <submittedName>
        <fullName evidence="2">Uncharacterized protein</fullName>
    </submittedName>
</protein>
<evidence type="ECO:0000313" key="2">
    <source>
        <dbReference type="EMBL" id="SUQ19531.1"/>
    </source>
</evidence>
<organism evidence="2 3">
    <name type="scientific">Fibrobacter succinogenes</name>
    <name type="common">Bacteroides succinogenes</name>
    <dbReference type="NCBI Taxonomy" id="833"/>
    <lineage>
        <taxon>Bacteria</taxon>
        <taxon>Pseudomonadati</taxon>
        <taxon>Fibrobacterota</taxon>
        <taxon>Fibrobacteria</taxon>
        <taxon>Fibrobacterales</taxon>
        <taxon>Fibrobacteraceae</taxon>
        <taxon>Fibrobacter</taxon>
    </lineage>
</organism>
<feature type="signal peptide" evidence="1">
    <location>
        <begin position="1"/>
        <end position="19"/>
    </location>
</feature>
<keyword evidence="1" id="KW-0732">Signal</keyword>
<evidence type="ECO:0000313" key="3">
    <source>
        <dbReference type="Proteomes" id="UP000255423"/>
    </source>
</evidence>
<proteinExistence type="predicted"/>
<evidence type="ECO:0000256" key="1">
    <source>
        <dbReference type="SAM" id="SignalP"/>
    </source>
</evidence>
<dbReference type="AlphaFoldDB" id="A0A380RW43"/>
<sequence>MTMRKIIVLLLLLLLHSYAEESVAQKLEKAPIAYYGANLESVLYSIDDKQKLELKLAKNYPEVYKTFIGWADYKQKLLNERLDQAPEKYRHVFEKRNAAMEQHGFFLVHNLVLVEKIYDKNSKTWISPKPEEARKSLFYMAYVGVDISKDSTWKISQRLISLLPSDDNQILGNVGKKRIFFLDGFSQECYDLTDSSTLENLHYHPVRLKYDVPENPAVKIREKMQTLVEQGDYAAASVLADSADLSPRSKIIIKILNRDYEFVENKDSTMYYLDNYNDFYYVDKLDSVLDRAVFSMYEKDPYCDIVEKVALYKKPVPIYTKEDNANVNSSIDIGRPTLKGDFPNYDPLLYVGINLNFSMEPWVFGIEWTFHVLESRCDSCGKLDIGIQGLLGFLWLKSKYIEGVVFGNLGSASFVYGDAYIRYGVGTYFDLLFPSYIGKPVSSTKEKKRYGVRLKLGLFNMNNTKRGRAQGILPYVSLGFTWRWVWGMESTFEPSYRPRKYNLTDRSTELDYVDID</sequence>
<dbReference type="Proteomes" id="UP000255423">
    <property type="component" value="Unassembled WGS sequence"/>
</dbReference>
<reference evidence="2 3" key="1">
    <citation type="submission" date="2017-08" db="EMBL/GenBank/DDBJ databases">
        <authorList>
            <person name="de Groot N.N."/>
        </authorList>
    </citation>
    <scope>NUCLEOTIDE SEQUENCE [LARGE SCALE GENOMIC DNA]</scope>
    <source>
        <strain evidence="2 3">HM2</strain>
    </source>
</reference>
<name>A0A380RW43_FIBSU</name>
<accession>A0A380RW43</accession>
<gene>
    <name evidence="2" type="ORF">SAMN05661053_0767</name>
</gene>
<dbReference type="EMBL" id="UHJL01000001">
    <property type="protein sequence ID" value="SUQ19531.1"/>
    <property type="molecule type" value="Genomic_DNA"/>
</dbReference>